<evidence type="ECO:0000313" key="2">
    <source>
        <dbReference type="Proteomes" id="UP000180098"/>
    </source>
</evidence>
<accession>A0A1S2L8L8</accession>
<dbReference type="Proteomes" id="UP000180098">
    <property type="component" value="Unassembled WGS sequence"/>
</dbReference>
<proteinExistence type="predicted"/>
<sequence>MYEKLPKQYWAIQDYLLYAYDVLGDMLRQADSKDLSSFTIQYKEDSEHDSLEKAEDIFEWLDNNGYHEKAVDFFTAHVFFLLLKDFCYYMYESISCAERGKVTVSYSLLRKPLRDNLLYLEWLLSDKEEFYETFLYGSIEDYDISNYKIFNRNRISSIIKKASTFSYMGDALNYDDIVYKFRFSGKDEIGLQRIWNQSMHLVTTSPNYKTEKNNLNFIFADEQLWSEYWDYYYHVVPQLMAYVLEICEALFLSIVKVDSFNLFMNRNIRFIKYANVYPFFGSFNELNQVTKLLYSTIEDSNSGIKIICENCSSDITLTTNVLNQMINGYWLCCSSCNREQNICKYYTDYFQLDF</sequence>
<dbReference type="OrthoDB" id="2111564at2"/>
<name>A0A1S2L8L8_9BACI</name>
<keyword evidence="2" id="KW-1185">Reference proteome</keyword>
<dbReference type="EMBL" id="MLQQ01000049">
    <property type="protein sequence ID" value="OIJ08859.1"/>
    <property type="molecule type" value="Genomic_DNA"/>
</dbReference>
<protein>
    <submittedName>
        <fullName evidence="1">Uncharacterized protein</fullName>
    </submittedName>
</protein>
<evidence type="ECO:0000313" key="1">
    <source>
        <dbReference type="EMBL" id="OIJ08859.1"/>
    </source>
</evidence>
<dbReference type="AlphaFoldDB" id="A0A1S2L8L8"/>
<dbReference type="RefSeq" id="WP_071314653.1">
    <property type="nucleotide sequence ID" value="NZ_MLQQ01000049.1"/>
</dbReference>
<organism evidence="1 2">
    <name type="scientific">Anaerobacillus arseniciselenatis</name>
    <dbReference type="NCBI Taxonomy" id="85682"/>
    <lineage>
        <taxon>Bacteria</taxon>
        <taxon>Bacillati</taxon>
        <taxon>Bacillota</taxon>
        <taxon>Bacilli</taxon>
        <taxon>Bacillales</taxon>
        <taxon>Bacillaceae</taxon>
        <taxon>Anaerobacillus</taxon>
    </lineage>
</organism>
<comment type="caution">
    <text evidence="1">The sequence shown here is derived from an EMBL/GenBank/DDBJ whole genome shotgun (WGS) entry which is preliminary data.</text>
</comment>
<reference evidence="1 2" key="1">
    <citation type="submission" date="2016-10" db="EMBL/GenBank/DDBJ databases">
        <title>Draft genome sequences of four alkaliphilic bacteria belonging to the Anaerobacillus genus.</title>
        <authorList>
            <person name="Bassil N.M."/>
            <person name="Lloyd J.R."/>
        </authorList>
    </citation>
    <scope>NUCLEOTIDE SEQUENCE [LARGE SCALE GENOMIC DNA]</scope>
    <source>
        <strain evidence="1 2">DSM 15340</strain>
    </source>
</reference>
<gene>
    <name evidence="1" type="ORF">BKP35_17395</name>
</gene>